<dbReference type="Gene3D" id="3.40.50.1240">
    <property type="entry name" value="Phosphoglycerate mutase-like"/>
    <property type="match status" value="1"/>
</dbReference>
<dbReference type="InterPro" id="IPR013078">
    <property type="entry name" value="His_Pase_superF_clade-1"/>
</dbReference>
<evidence type="ECO:0000313" key="3">
    <source>
        <dbReference type="Proteomes" id="UP000294853"/>
    </source>
</evidence>
<dbReference type="CDD" id="cd07067">
    <property type="entry name" value="HP_PGM_like"/>
    <property type="match status" value="1"/>
</dbReference>
<dbReference type="KEGG" id="nsn:EXE58_13440"/>
<dbReference type="PANTHER" id="PTHR48100">
    <property type="entry name" value="BROAD-SPECIFICITY PHOSPHATASE YOR283W-RELATED"/>
    <property type="match status" value="1"/>
</dbReference>
<dbReference type="RefSeq" id="WP_135268361.1">
    <property type="nucleotide sequence ID" value="NZ_CP038436.1"/>
</dbReference>
<dbReference type="Proteomes" id="UP000294853">
    <property type="component" value="Chromosome"/>
</dbReference>
<dbReference type="SMART" id="SM00855">
    <property type="entry name" value="PGAM"/>
    <property type="match status" value="1"/>
</dbReference>
<dbReference type="GO" id="GO:0070297">
    <property type="term" value="P:regulation of phosphorelay signal transduction system"/>
    <property type="evidence" value="ECO:0007669"/>
    <property type="project" value="TreeGrafter"/>
</dbReference>
<dbReference type="Pfam" id="PF00300">
    <property type="entry name" value="His_Phos_1"/>
    <property type="match status" value="1"/>
</dbReference>
<name>A0A4P7IKA2_9ACTN</name>
<keyword evidence="3" id="KW-1185">Reference proteome</keyword>
<dbReference type="InterPro" id="IPR050275">
    <property type="entry name" value="PGM_Phosphatase"/>
</dbReference>
<gene>
    <name evidence="2" type="ORF">EXE58_13440</name>
</gene>
<evidence type="ECO:0000313" key="2">
    <source>
        <dbReference type="EMBL" id="QBX56371.1"/>
    </source>
</evidence>
<dbReference type="PANTHER" id="PTHR48100:SF15">
    <property type="entry name" value="SEDOHEPTULOSE 1,7-BISPHOSPHATASE"/>
    <property type="match status" value="1"/>
</dbReference>
<dbReference type="EMBL" id="CP038436">
    <property type="protein sequence ID" value="QBX56371.1"/>
    <property type="molecule type" value="Genomic_DNA"/>
</dbReference>
<organism evidence="2 3">
    <name type="scientific">Nocardioides seonyuensis</name>
    <dbReference type="NCBI Taxonomy" id="2518371"/>
    <lineage>
        <taxon>Bacteria</taxon>
        <taxon>Bacillati</taxon>
        <taxon>Actinomycetota</taxon>
        <taxon>Actinomycetes</taxon>
        <taxon>Propionibacteriales</taxon>
        <taxon>Nocardioidaceae</taxon>
        <taxon>Nocardioides</taxon>
    </lineage>
</organism>
<dbReference type="OrthoDB" id="4697614at2"/>
<evidence type="ECO:0000256" key="1">
    <source>
        <dbReference type="PIRSR" id="PIRSR613078-2"/>
    </source>
</evidence>
<dbReference type="InterPro" id="IPR029033">
    <property type="entry name" value="His_PPase_superfam"/>
</dbReference>
<protein>
    <submittedName>
        <fullName evidence="2">Histidine phosphatase family protein</fullName>
    </submittedName>
</protein>
<proteinExistence type="predicted"/>
<accession>A0A4P7IKA2</accession>
<sequence>MSEAPAPELWLVRHGETEWSRDHKHTSVTDLPLTEVGEAAALALRERLAATTFDLVLTSPRQRARRTAELAGFPGAEVDDDLVEWAYGDYEGITTATIRESVPGWTVWTHPSPDGETAADVTRRLDRVVHRVKGSRGRTLAFAHGHSLRALAARWLEQPVQEGRFFRLDTSTVSVLGFERETPVILSWNA</sequence>
<feature type="binding site" evidence="1">
    <location>
        <position position="63"/>
    </location>
    <ligand>
        <name>substrate</name>
    </ligand>
</feature>
<reference evidence="2 3" key="1">
    <citation type="submission" date="2019-03" db="EMBL/GenBank/DDBJ databases">
        <title>Three New Species of Nocardioides, Nocardioides euryhalodurans sp. nov., Nocardioides seonyuensis sp. nov. and Nocardioides eburneoflavus sp. nov. Iolated from Soil.</title>
        <authorList>
            <person name="Roh S.G."/>
            <person name="Lee C."/>
            <person name="Kim M.-K."/>
            <person name="Kim S.B."/>
        </authorList>
    </citation>
    <scope>NUCLEOTIDE SEQUENCE [LARGE SCALE GENOMIC DNA]</scope>
    <source>
        <strain evidence="2 3">MMS17-SY207-3</strain>
    </source>
</reference>
<dbReference type="PIRSF" id="PIRSF000709">
    <property type="entry name" value="6PFK_2-Ptase"/>
    <property type="match status" value="1"/>
</dbReference>
<dbReference type="GO" id="GO:0101006">
    <property type="term" value="F:protein histidine phosphatase activity"/>
    <property type="evidence" value="ECO:0007669"/>
    <property type="project" value="TreeGrafter"/>
</dbReference>
<dbReference type="AlphaFoldDB" id="A0A4P7IKA2"/>
<dbReference type="SUPFAM" id="SSF53254">
    <property type="entry name" value="Phosphoglycerate mutase-like"/>
    <property type="match status" value="1"/>
</dbReference>